<protein>
    <submittedName>
        <fullName evidence="4">Iron-sulfur cluster biosynthesis transcriptional regulator SufR</fullName>
    </submittedName>
</protein>
<sequence length="226" mass="25345">MSALQQASTKHDILKYLLQQGEATAQRLAEALGISPQATRRHLKDLESEGLILHEAARGGTGRPQHLYRLSPAGRSQFPDNYDEFAVDLLHTLTETIGNDQVQSLLRQQWVRKALDYRRHLGAGNLRDRVARLVDLRRAEGYMAEWEAIEPEADGHPRYLLVEHNCAISTVAESYPGVCAHELEMFAIALQGCKVERTHWIVGGEHRCGYSIQESETTPAPATRTN</sequence>
<dbReference type="InterPro" id="IPR036390">
    <property type="entry name" value="WH_DNA-bd_sf"/>
</dbReference>
<dbReference type="PANTHER" id="PTHR38600:SF2">
    <property type="entry name" value="SLL0088 PROTEIN"/>
    <property type="match status" value="1"/>
</dbReference>
<dbReference type="SMART" id="SM00418">
    <property type="entry name" value="HTH_ARSR"/>
    <property type="match status" value="1"/>
</dbReference>
<keyword evidence="2" id="KW-0804">Transcription</keyword>
<evidence type="ECO:0000256" key="1">
    <source>
        <dbReference type="ARBA" id="ARBA00023015"/>
    </source>
</evidence>
<proteinExistence type="predicted"/>
<dbReference type="Proteomes" id="UP001604335">
    <property type="component" value="Unassembled WGS sequence"/>
</dbReference>
<dbReference type="CDD" id="cd00090">
    <property type="entry name" value="HTH_ARSR"/>
    <property type="match status" value="1"/>
</dbReference>
<reference evidence="5" key="1">
    <citation type="journal article" date="2024" name="Algal Res.">
        <title>Biochemical, toxicological and genomic investigation of a high-biomass producing Limnothrix strain isolated from Italian shallow drinking water reservoir.</title>
        <authorList>
            <person name="Simonazzi M."/>
            <person name="Shishido T.K."/>
            <person name="Delbaje E."/>
            <person name="Wahlsten M."/>
            <person name="Fewer D.P."/>
            <person name="Sivonen K."/>
            <person name="Pezzolesi L."/>
            <person name="Pistocchi R."/>
        </authorList>
    </citation>
    <scope>NUCLEOTIDE SEQUENCE [LARGE SCALE GENOMIC DNA]</scope>
    <source>
        <strain evidence="5">LRLZ20PSL1</strain>
    </source>
</reference>
<feature type="domain" description="HTH deoR-type" evidence="3">
    <location>
        <begin position="6"/>
        <end position="63"/>
    </location>
</feature>
<comment type="caution">
    <text evidence="4">The sequence shown here is derived from an EMBL/GenBank/DDBJ whole genome shotgun (WGS) entry which is preliminary data.</text>
</comment>
<evidence type="ECO:0000256" key="2">
    <source>
        <dbReference type="ARBA" id="ARBA00023163"/>
    </source>
</evidence>
<dbReference type="InterPro" id="IPR011991">
    <property type="entry name" value="ArsR-like_HTH"/>
</dbReference>
<dbReference type="InterPro" id="IPR001034">
    <property type="entry name" value="DeoR_HTH"/>
</dbReference>
<keyword evidence="5" id="KW-1185">Reference proteome</keyword>
<dbReference type="PANTHER" id="PTHR38600">
    <property type="entry name" value="TRANSCRIPTIONAL REGULATORY PROTEIN"/>
    <property type="match status" value="1"/>
</dbReference>
<evidence type="ECO:0000313" key="5">
    <source>
        <dbReference type="Proteomes" id="UP001604335"/>
    </source>
</evidence>
<dbReference type="Gene3D" id="1.10.10.10">
    <property type="entry name" value="Winged helix-like DNA-binding domain superfamily/Winged helix DNA-binding domain"/>
    <property type="match status" value="1"/>
</dbReference>
<dbReference type="InterPro" id="IPR036388">
    <property type="entry name" value="WH-like_DNA-bd_sf"/>
</dbReference>
<dbReference type="RefSeq" id="WP_393014694.1">
    <property type="nucleotide sequence ID" value="NZ_JAZAQF010000086.1"/>
</dbReference>
<dbReference type="InterPro" id="IPR001845">
    <property type="entry name" value="HTH_ArsR_DNA-bd_dom"/>
</dbReference>
<dbReference type="PROSITE" id="PS51000">
    <property type="entry name" value="HTH_DEOR_2"/>
    <property type="match status" value="1"/>
</dbReference>
<dbReference type="EMBL" id="JAZAQF010000086">
    <property type="protein sequence ID" value="MFG3819025.1"/>
    <property type="molecule type" value="Genomic_DNA"/>
</dbReference>
<evidence type="ECO:0000313" key="4">
    <source>
        <dbReference type="EMBL" id="MFG3819025.1"/>
    </source>
</evidence>
<accession>A0ABW7CD31</accession>
<evidence type="ECO:0000259" key="3">
    <source>
        <dbReference type="PROSITE" id="PS51000"/>
    </source>
</evidence>
<dbReference type="SUPFAM" id="SSF46785">
    <property type="entry name" value="Winged helix' DNA-binding domain"/>
    <property type="match status" value="1"/>
</dbReference>
<dbReference type="NCBIfam" id="TIGR02702">
    <property type="entry name" value="SufR_cyano"/>
    <property type="match status" value="1"/>
</dbReference>
<organism evidence="4 5">
    <name type="scientific">Limnothrix redekei LRLZ20PSL1</name>
    <dbReference type="NCBI Taxonomy" id="3112953"/>
    <lineage>
        <taxon>Bacteria</taxon>
        <taxon>Bacillati</taxon>
        <taxon>Cyanobacteriota</taxon>
        <taxon>Cyanophyceae</taxon>
        <taxon>Pseudanabaenales</taxon>
        <taxon>Pseudanabaenaceae</taxon>
        <taxon>Limnothrix</taxon>
    </lineage>
</organism>
<keyword evidence="1" id="KW-0805">Transcription regulation</keyword>
<gene>
    <name evidence="4" type="primary">sufR</name>
    <name evidence="4" type="ORF">VPK24_15390</name>
</gene>
<name>A0ABW7CD31_9CYAN</name>
<dbReference type="Pfam" id="PF13412">
    <property type="entry name" value="HTH_24"/>
    <property type="match status" value="1"/>
</dbReference>
<dbReference type="InterPro" id="IPR014075">
    <property type="entry name" value="SUF_FeS_clus_asmb_SufR_cyano"/>
</dbReference>